<gene>
    <name evidence="8" type="ORF">CAUJ_LOCUS4535</name>
</gene>
<feature type="compositionally biased region" description="Acidic residues" evidence="6">
    <location>
        <begin position="899"/>
        <end position="920"/>
    </location>
</feature>
<feature type="coiled-coil region" evidence="5">
    <location>
        <begin position="542"/>
        <end position="569"/>
    </location>
</feature>
<dbReference type="PANTHER" id="PTHR23337:SF3">
    <property type="entry name" value="MORC FAMILY CW-TYPE ZINC FINGER 2"/>
    <property type="match status" value="1"/>
</dbReference>
<organism evidence="8 9">
    <name type="scientific">Caenorhabditis auriculariae</name>
    <dbReference type="NCBI Taxonomy" id="2777116"/>
    <lineage>
        <taxon>Eukaryota</taxon>
        <taxon>Metazoa</taxon>
        <taxon>Ecdysozoa</taxon>
        <taxon>Nematoda</taxon>
        <taxon>Chromadorea</taxon>
        <taxon>Rhabditida</taxon>
        <taxon>Rhabditina</taxon>
        <taxon>Rhabditomorpha</taxon>
        <taxon>Rhabditoidea</taxon>
        <taxon>Rhabditidae</taxon>
        <taxon>Peloderinae</taxon>
        <taxon>Caenorhabditis</taxon>
    </lineage>
</organism>
<feature type="domain" description="T-SNARE coiled-coil homology" evidence="7">
    <location>
        <begin position="191"/>
        <end position="253"/>
    </location>
</feature>
<dbReference type="SUPFAM" id="SSF47661">
    <property type="entry name" value="t-snare proteins"/>
    <property type="match status" value="1"/>
</dbReference>
<dbReference type="PANTHER" id="PTHR23337">
    <property type="entry name" value="ZINC FINGER CW-TYPE COILED-COIL DOMAIN PROTEIN 1"/>
    <property type="match status" value="1"/>
</dbReference>
<keyword evidence="4" id="KW-0539">Nucleus</keyword>
<evidence type="ECO:0000256" key="6">
    <source>
        <dbReference type="SAM" id="MobiDB-lite"/>
    </source>
</evidence>
<dbReference type="GO" id="GO:0016192">
    <property type="term" value="P:vesicle-mediated transport"/>
    <property type="evidence" value="ECO:0007669"/>
    <property type="project" value="InterPro"/>
</dbReference>
<dbReference type="Proteomes" id="UP000835052">
    <property type="component" value="Unassembled WGS sequence"/>
</dbReference>
<evidence type="ECO:0000313" key="9">
    <source>
        <dbReference type="Proteomes" id="UP000835052"/>
    </source>
</evidence>
<dbReference type="InterPro" id="IPR010989">
    <property type="entry name" value="SNARE"/>
</dbReference>
<evidence type="ECO:0000313" key="8">
    <source>
        <dbReference type="EMBL" id="CAD6188616.1"/>
    </source>
</evidence>
<dbReference type="Pfam" id="PF13589">
    <property type="entry name" value="HATPase_c_3"/>
    <property type="match status" value="1"/>
</dbReference>
<dbReference type="GO" id="GO:0005634">
    <property type="term" value="C:nucleus"/>
    <property type="evidence" value="ECO:0007669"/>
    <property type="project" value="UniProtKB-SubCell"/>
</dbReference>
<evidence type="ECO:0000256" key="4">
    <source>
        <dbReference type="ARBA" id="ARBA00023242"/>
    </source>
</evidence>
<feature type="region of interest" description="Disordered" evidence="6">
    <location>
        <begin position="785"/>
        <end position="922"/>
    </location>
</feature>
<dbReference type="Pfam" id="PF17942">
    <property type="entry name" value="Morc6_S5"/>
    <property type="match status" value="1"/>
</dbReference>
<dbReference type="GO" id="GO:0016020">
    <property type="term" value="C:membrane"/>
    <property type="evidence" value="ECO:0007669"/>
    <property type="project" value="InterPro"/>
</dbReference>
<dbReference type="OrthoDB" id="1885370at2759"/>
<dbReference type="Pfam" id="PF05739">
    <property type="entry name" value="SNARE"/>
    <property type="match status" value="1"/>
</dbReference>
<evidence type="ECO:0000256" key="1">
    <source>
        <dbReference type="ARBA" id="ARBA00004123"/>
    </source>
</evidence>
<reference evidence="8" key="1">
    <citation type="submission" date="2020-10" db="EMBL/GenBank/DDBJ databases">
        <authorList>
            <person name="Kikuchi T."/>
        </authorList>
    </citation>
    <scope>NUCLEOTIDE SEQUENCE</scope>
    <source>
        <strain evidence="8">NKZ352</strain>
    </source>
</reference>
<keyword evidence="3 5" id="KW-0175">Coiled coil</keyword>
<dbReference type="InterPro" id="IPR036890">
    <property type="entry name" value="HATPase_C_sf"/>
</dbReference>
<dbReference type="EMBL" id="CAJGYM010000008">
    <property type="protein sequence ID" value="CAD6188616.1"/>
    <property type="molecule type" value="Genomic_DNA"/>
</dbReference>
<dbReference type="InterPro" id="IPR000727">
    <property type="entry name" value="T_SNARE_dom"/>
</dbReference>
<evidence type="ECO:0000259" key="7">
    <source>
        <dbReference type="PROSITE" id="PS50192"/>
    </source>
</evidence>
<dbReference type="InterPro" id="IPR041006">
    <property type="entry name" value="Morc_S5"/>
</dbReference>
<dbReference type="Gene3D" id="1.20.58.70">
    <property type="match status" value="1"/>
</dbReference>
<dbReference type="AlphaFoldDB" id="A0A8S1GXH4"/>
<evidence type="ECO:0000256" key="5">
    <source>
        <dbReference type="SAM" id="Coils"/>
    </source>
</evidence>
<dbReference type="GO" id="GO:0046872">
    <property type="term" value="F:metal ion binding"/>
    <property type="evidence" value="ECO:0007669"/>
    <property type="project" value="UniProtKB-KW"/>
</dbReference>
<sequence>MIAYRGGKEEEKMSLIDLEDAGSRTQIEQPYWIHTVDEVDFEFERVRARMEELSARQRKRLSRPNMGDDLFDNEQKEMQQSIEQITQMLAHCQRMIRMLSTQTVRGEKVSERKIRNNAAQTLNLTLSQLTNSFRSEQVKHLRDVEHRSRNVTNYLVTHDTDCDETNWNDLLEASTSAEYTMDELQLFMSNDKEVREREKKVLTVNASIGELNTIFKEVSNMIIDQGTMIDRIDFNVEQSSVRVSRAVDDVNKAERHQRQDRKMHCICLLTLKKLQVAQLNYDYLHSNSTNHDTMMGAISELVDNSRDAGATKLIIDQGDDQISFLDNGCGMSKSEAGAIMVFGKSDKLGKENMIGRYGNGLKSGAMHLANDFILLTKKDGICTVLLVSRTFLEKHHFGEVYFPLPSFTSKDFEPVFCDRIEEERFDFEMKLIMQYSPFKTIKELLNKFNKIQGDHGTLIILYGLRKSCVGSRDLIPDMKNHDLVLETDDPPSVKNSLRCLLSILYLNPTMQIYLLGKKVETVKLLARLCNLYEYTHWSKSLKSSAEEELQNCEKRLARAKALMSLAQTKVGELNRSFQPQQFLLDKKLKMKMNFLEEERLEAAKIVDEWQVKQRDAQKNIQSPKPVTIFVGVNLHNRRDYGNVFYNNGRLISAFGNDQKEKQKDDKPVGVVAVVDIPYSIVAPNISKQSFSSIPELKSLEKTMNLHIEDYCRQTDFDNFDWEGFGYTRDRLREPKKELAHKRESFTGYLTQCDHCFKWRILRENPGPEFWICSGPFNCRMEEKPVPAKKAQLNKTPARRRAAPPPTRQPEPEPVEEIRHNRRRQPRESYAGRPIEEQLKVFSVSQKRAPEQENDIIMLSDDDEPPRVQRKKKRQNHLVRPEVFQSPQEMKVLGSSSQEENQDQDELEVHEEDPLGDGERDDELHTYQDYSGKFETETDPDNGMGGANYIAAMNHYMGQAHQHCNSLRAIYRKLAMEGLTEFEDFVHLDDKDLANYDNAAKITEGIDKLTQRKKNCTTGLRRLLKLLNKRGWIEVREQLDGFDEDLLEGFELENEFRVFWERIHLQPLAEAKRHDARPLWTLPMNNLRQVSDNLVKFVQLFIEAHKDNPEMHVRAADVTPDNVAHLMMMAMSAVNGYLL</sequence>
<comment type="subcellular location">
    <subcellularLocation>
        <location evidence="1">Nucleus</location>
    </subcellularLocation>
</comment>
<evidence type="ECO:0000256" key="3">
    <source>
        <dbReference type="ARBA" id="ARBA00023054"/>
    </source>
</evidence>
<keyword evidence="9" id="KW-1185">Reference proteome</keyword>
<dbReference type="SUPFAM" id="SSF55874">
    <property type="entry name" value="ATPase domain of HSP90 chaperone/DNA topoisomerase II/histidine kinase"/>
    <property type="match status" value="1"/>
</dbReference>
<feature type="compositionally biased region" description="Basic residues" evidence="6">
    <location>
        <begin position="867"/>
        <end position="876"/>
    </location>
</feature>
<protein>
    <recommendedName>
        <fullName evidence="7">t-SNARE coiled-coil homology domain-containing protein</fullName>
    </recommendedName>
</protein>
<dbReference type="CDD" id="cd15845">
    <property type="entry name" value="SNARE_syntaxin16"/>
    <property type="match status" value="1"/>
</dbReference>
<accession>A0A8S1GXH4</accession>
<dbReference type="Gene3D" id="3.30.565.10">
    <property type="entry name" value="Histidine kinase-like ATPase, C-terminal domain"/>
    <property type="match status" value="1"/>
</dbReference>
<dbReference type="SMART" id="SM00397">
    <property type="entry name" value="t_SNARE"/>
    <property type="match status" value="1"/>
</dbReference>
<keyword evidence="2" id="KW-0479">Metal-binding</keyword>
<name>A0A8S1GXH4_9PELO</name>
<evidence type="ECO:0000256" key="2">
    <source>
        <dbReference type="ARBA" id="ARBA00022723"/>
    </source>
</evidence>
<comment type="caution">
    <text evidence="8">The sequence shown here is derived from an EMBL/GenBank/DDBJ whole genome shotgun (WGS) entry which is preliminary data.</text>
</comment>
<proteinExistence type="predicted"/>
<dbReference type="PROSITE" id="PS50192">
    <property type="entry name" value="T_SNARE"/>
    <property type="match status" value="1"/>
</dbReference>